<feature type="compositionally biased region" description="Acidic residues" evidence="1">
    <location>
        <begin position="654"/>
        <end position="668"/>
    </location>
</feature>
<feature type="region of interest" description="Disordered" evidence="1">
    <location>
        <begin position="463"/>
        <end position="574"/>
    </location>
</feature>
<proteinExistence type="predicted"/>
<dbReference type="AlphaFoldDB" id="N1PT92"/>
<evidence type="ECO:0000256" key="1">
    <source>
        <dbReference type="SAM" id="MobiDB-lite"/>
    </source>
</evidence>
<name>N1PT92_DOTSN</name>
<accession>N1PT92</accession>
<feature type="compositionally biased region" description="Basic and acidic residues" evidence="1">
    <location>
        <begin position="669"/>
        <end position="681"/>
    </location>
</feature>
<reference evidence="3" key="1">
    <citation type="journal article" date="2012" name="PLoS Genet.">
        <title>The genomes of the fungal plant pathogens Cladosporium fulvum and Dothistroma septosporum reveal adaptation to different hosts and lifestyles but also signatures of common ancestry.</title>
        <authorList>
            <person name="de Wit P.J.G.M."/>
            <person name="van der Burgt A."/>
            <person name="Oekmen B."/>
            <person name="Stergiopoulos I."/>
            <person name="Abd-Elsalam K.A."/>
            <person name="Aerts A.L."/>
            <person name="Bahkali A.H."/>
            <person name="Beenen H.G."/>
            <person name="Chettri P."/>
            <person name="Cox M.P."/>
            <person name="Datema E."/>
            <person name="de Vries R.P."/>
            <person name="Dhillon B."/>
            <person name="Ganley A.R."/>
            <person name="Griffiths S.A."/>
            <person name="Guo Y."/>
            <person name="Hamelin R.C."/>
            <person name="Henrissat B."/>
            <person name="Kabir M.S."/>
            <person name="Jashni M.K."/>
            <person name="Kema G."/>
            <person name="Klaubauf S."/>
            <person name="Lapidus A."/>
            <person name="Levasseur A."/>
            <person name="Lindquist E."/>
            <person name="Mehrabi R."/>
            <person name="Ohm R.A."/>
            <person name="Owen T.J."/>
            <person name="Salamov A."/>
            <person name="Schwelm A."/>
            <person name="Schijlen E."/>
            <person name="Sun H."/>
            <person name="van den Burg H.A."/>
            <person name="van Ham R.C.H.J."/>
            <person name="Zhang S."/>
            <person name="Goodwin S.B."/>
            <person name="Grigoriev I.V."/>
            <person name="Collemare J."/>
            <person name="Bradshaw R.E."/>
        </authorList>
    </citation>
    <scope>NUCLEOTIDE SEQUENCE [LARGE SCALE GENOMIC DNA]</scope>
    <source>
        <strain evidence="3">NZE10 / CBS 128990</strain>
    </source>
</reference>
<feature type="region of interest" description="Disordered" evidence="1">
    <location>
        <begin position="615"/>
        <end position="746"/>
    </location>
</feature>
<dbReference type="Proteomes" id="UP000016933">
    <property type="component" value="Unassembled WGS sequence"/>
</dbReference>
<reference evidence="2 3" key="2">
    <citation type="journal article" date="2012" name="PLoS Pathog.">
        <title>Diverse lifestyles and strategies of plant pathogenesis encoded in the genomes of eighteen Dothideomycetes fungi.</title>
        <authorList>
            <person name="Ohm R.A."/>
            <person name="Feau N."/>
            <person name="Henrissat B."/>
            <person name="Schoch C.L."/>
            <person name="Horwitz B.A."/>
            <person name="Barry K.W."/>
            <person name="Condon B.J."/>
            <person name="Copeland A.C."/>
            <person name="Dhillon B."/>
            <person name="Glaser F."/>
            <person name="Hesse C.N."/>
            <person name="Kosti I."/>
            <person name="LaButti K."/>
            <person name="Lindquist E.A."/>
            <person name="Lucas S."/>
            <person name="Salamov A.A."/>
            <person name="Bradshaw R.E."/>
            <person name="Ciuffetti L."/>
            <person name="Hamelin R.C."/>
            <person name="Kema G.H.J."/>
            <person name="Lawrence C."/>
            <person name="Scott J.A."/>
            <person name="Spatafora J.W."/>
            <person name="Turgeon B.G."/>
            <person name="de Wit P.J.G.M."/>
            <person name="Zhong S."/>
            <person name="Goodwin S.B."/>
            <person name="Grigoriev I.V."/>
        </authorList>
    </citation>
    <scope>NUCLEOTIDE SEQUENCE [LARGE SCALE GENOMIC DNA]</scope>
    <source>
        <strain evidence="3">NZE10 / CBS 128990</strain>
    </source>
</reference>
<feature type="compositionally biased region" description="Basic and acidic residues" evidence="1">
    <location>
        <begin position="522"/>
        <end position="533"/>
    </location>
</feature>
<feature type="compositionally biased region" description="Low complexity" evidence="1">
    <location>
        <begin position="641"/>
        <end position="651"/>
    </location>
</feature>
<protein>
    <submittedName>
        <fullName evidence="2">Uncharacterized protein</fullName>
    </submittedName>
</protein>
<feature type="compositionally biased region" description="Polar residues" evidence="1">
    <location>
        <begin position="540"/>
        <end position="557"/>
    </location>
</feature>
<sequence>MAATASISDGLDVQGSSATDWQRLLEHLKQKATLLVFNGGKEMPSEEEKAKVFNPSSRSEVRVLELMHYMLAHRDSYQHRTIALTHLLEVPEEAAGTEIEECKLLCTGDPALVKDWVQAMYTAALSLKGGVGYSNPTKTITKKCKSLKAHVDDALLANIVALGGASGGSLEPYLKDVARTPHWTGTIPAPQHLVQCLQVSAVAAVFRVTPEAPPLVQKVFPDEELITSQLLEHLDEAIEESADDSKYRDRFQDVHRFERKWEVGFGSRCRLVDSDAVPDEAAIAGICGLKRELASPLFMDGPAARESKLVIGLSTTPESEVGEKFDHLRRKPLAELRKRRIERLRVCQAARLMDKKFYPSASQSGRKVFLAVCNMLVESIALDKIHIDTCTQGDCELRSAQNQSEVLFDITEQLTDAAKVGIQSHVVGITLQLVQQFDPCAGRSWAAVLATACEENQRTFSKPLSFGFDGEGGDDANDENLRSYDENEPSNMATLLGPRKFDDGMDDQNQSHGEGGDAGNDENMKSHDDDKPRSMATLPDATQSDDGMDDQNQTPVSAQEAPFSPRTIPAAGSPNLVQNWGIKWQALHQMATEMGMHAPSTYDYHHTPETQMLPRLGIQPPIAGDGDRILQSSKIPSPNSLLGLRRLPGPLELDFSDNEGDNAVDEVPPEDKAPGGVHSEDSESTSTSGEDHSDSDYQDNVSEFTPDDEFEDERLYIARCTRPRRSRPETTNAYPPQEQPAQSMDINADSQRRYPESFEPTEDDFKQMLKRLEMFLANLWCSAKPGQESTDPRIDPAETSMLMCWTTTSLWAKVQGASGNELDIQNTRAVYVTDVPDTMDGVLHPCVNYGGGDTAWNTFYELRHDPSVVGQILVSMRQVTEGKQVKVDNRLDAWTKNVLAFLKAAKLTNRSVTRDYPDARQIGVDSYGVDSYSLARSAELADICARTKHRSGMLFYDFSCSLSILN</sequence>
<keyword evidence="3" id="KW-1185">Reference proteome</keyword>
<feature type="compositionally biased region" description="Polar residues" evidence="1">
    <location>
        <begin position="630"/>
        <end position="640"/>
    </location>
</feature>
<evidence type="ECO:0000313" key="3">
    <source>
        <dbReference type="Proteomes" id="UP000016933"/>
    </source>
</evidence>
<evidence type="ECO:0000313" key="2">
    <source>
        <dbReference type="EMBL" id="EME46168.1"/>
    </source>
</evidence>
<feature type="compositionally biased region" description="Polar residues" evidence="1">
    <location>
        <begin position="729"/>
        <end position="746"/>
    </location>
</feature>
<dbReference type="HOGENOM" id="CLU_306536_0_0_1"/>
<gene>
    <name evidence="2" type="ORF">DOTSEDRAFT_32833</name>
</gene>
<dbReference type="EMBL" id="KB446537">
    <property type="protein sequence ID" value="EME46168.1"/>
    <property type="molecule type" value="Genomic_DNA"/>
</dbReference>
<organism evidence="2 3">
    <name type="scientific">Dothistroma septosporum (strain NZE10 / CBS 128990)</name>
    <name type="common">Red band needle blight fungus</name>
    <name type="synonym">Mycosphaerella pini</name>
    <dbReference type="NCBI Taxonomy" id="675120"/>
    <lineage>
        <taxon>Eukaryota</taxon>
        <taxon>Fungi</taxon>
        <taxon>Dikarya</taxon>
        <taxon>Ascomycota</taxon>
        <taxon>Pezizomycotina</taxon>
        <taxon>Dothideomycetes</taxon>
        <taxon>Dothideomycetidae</taxon>
        <taxon>Mycosphaerellales</taxon>
        <taxon>Mycosphaerellaceae</taxon>
        <taxon>Dothistroma</taxon>
    </lineage>
</organism>